<evidence type="ECO:0000256" key="1">
    <source>
        <dbReference type="ARBA" id="ARBA00004613"/>
    </source>
</evidence>
<evidence type="ECO:0000256" key="3">
    <source>
        <dbReference type="ARBA" id="ARBA00022729"/>
    </source>
</evidence>
<dbReference type="Pfam" id="PF01657">
    <property type="entry name" value="Stress-antifung"/>
    <property type="match status" value="2"/>
</dbReference>
<dbReference type="PROSITE" id="PS51473">
    <property type="entry name" value="GNK2"/>
    <property type="match status" value="2"/>
</dbReference>
<sequence length="253" mass="28056">MGYNKGLISSSSSSSSSIIFSKSLLVLIIPMVFSQYSLLNYSCSVVGYYNSNYSLSLTYLMDDLCANAPKHNGFRMASWAEDPSNTIYGLALCQYDMSSEYCDTCLTDATIKLTNISCPNSRRGAIILEGDYYCLLKYSDTDFRGQLDSQIYYNLSGRSIFPGLHLCPESAMFLTNLSDNATATPDMLFATGVKETENATFYGTVQCTTDISLLDCKKCLKDAIRDLFSWCTNQIGADAFYGSCIITYRVLLK</sequence>
<keyword evidence="8" id="KW-1185">Reference proteome</keyword>
<evidence type="ECO:0000259" key="6">
    <source>
        <dbReference type="PROSITE" id="PS51473"/>
    </source>
</evidence>
<evidence type="ECO:0000313" key="8">
    <source>
        <dbReference type="Proteomes" id="UP001632038"/>
    </source>
</evidence>
<feature type="domain" description="Gnk2-homologous" evidence="6">
    <location>
        <begin position="34"/>
        <end position="143"/>
    </location>
</feature>
<comment type="subcellular location">
    <subcellularLocation>
        <location evidence="1">Secreted</location>
    </subcellularLocation>
</comment>
<accession>A0ABD3C6L2</accession>
<proteinExistence type="inferred from homology"/>
<name>A0ABD3C6L2_9LAMI</name>
<dbReference type="Gene3D" id="3.30.430.20">
    <property type="entry name" value="Gnk2 domain, C-X8-C-X2-C motif"/>
    <property type="match status" value="2"/>
</dbReference>
<dbReference type="Proteomes" id="UP001632038">
    <property type="component" value="Unassembled WGS sequence"/>
</dbReference>
<dbReference type="EMBL" id="JAVIJP010000052">
    <property type="protein sequence ID" value="KAL3625430.1"/>
    <property type="molecule type" value="Genomic_DNA"/>
</dbReference>
<dbReference type="InterPro" id="IPR002902">
    <property type="entry name" value="GNK2"/>
</dbReference>
<dbReference type="CDD" id="cd23509">
    <property type="entry name" value="Gnk2-like"/>
    <property type="match status" value="2"/>
</dbReference>
<organism evidence="7 8">
    <name type="scientific">Castilleja foliolosa</name>
    <dbReference type="NCBI Taxonomy" id="1961234"/>
    <lineage>
        <taxon>Eukaryota</taxon>
        <taxon>Viridiplantae</taxon>
        <taxon>Streptophyta</taxon>
        <taxon>Embryophyta</taxon>
        <taxon>Tracheophyta</taxon>
        <taxon>Spermatophyta</taxon>
        <taxon>Magnoliopsida</taxon>
        <taxon>eudicotyledons</taxon>
        <taxon>Gunneridae</taxon>
        <taxon>Pentapetalae</taxon>
        <taxon>asterids</taxon>
        <taxon>lamiids</taxon>
        <taxon>Lamiales</taxon>
        <taxon>Orobanchaceae</taxon>
        <taxon>Pedicularideae</taxon>
        <taxon>Castillejinae</taxon>
        <taxon>Castilleja</taxon>
    </lineage>
</organism>
<protein>
    <recommendedName>
        <fullName evidence="6">Gnk2-homologous domain-containing protein</fullName>
    </recommendedName>
</protein>
<reference evidence="8" key="1">
    <citation type="journal article" date="2024" name="IScience">
        <title>Strigolactones Initiate the Formation of Haustorium-like Structures in Castilleja.</title>
        <authorList>
            <person name="Buerger M."/>
            <person name="Peterson D."/>
            <person name="Chory J."/>
        </authorList>
    </citation>
    <scope>NUCLEOTIDE SEQUENCE [LARGE SCALE GENOMIC DNA]</scope>
</reference>
<gene>
    <name evidence="7" type="ORF">CASFOL_030884</name>
</gene>
<comment type="similarity">
    <text evidence="5">Belongs to the cysteine-rich repeat secretory protein family.</text>
</comment>
<dbReference type="InterPro" id="IPR050581">
    <property type="entry name" value="CRR_secretory_protein"/>
</dbReference>
<evidence type="ECO:0000256" key="2">
    <source>
        <dbReference type="ARBA" id="ARBA00022525"/>
    </source>
</evidence>
<comment type="caution">
    <text evidence="7">The sequence shown here is derived from an EMBL/GenBank/DDBJ whole genome shotgun (WGS) entry which is preliminary data.</text>
</comment>
<evidence type="ECO:0000313" key="7">
    <source>
        <dbReference type="EMBL" id="KAL3625430.1"/>
    </source>
</evidence>
<dbReference type="InterPro" id="IPR038408">
    <property type="entry name" value="GNK2_sf"/>
</dbReference>
<dbReference type="AlphaFoldDB" id="A0ABD3C6L2"/>
<keyword evidence="3" id="KW-0732">Signal</keyword>
<evidence type="ECO:0000256" key="4">
    <source>
        <dbReference type="ARBA" id="ARBA00022737"/>
    </source>
</evidence>
<feature type="domain" description="Gnk2-homologous" evidence="6">
    <location>
        <begin position="148"/>
        <end position="253"/>
    </location>
</feature>
<dbReference type="PANTHER" id="PTHR32411:SF43">
    <property type="entry name" value="CYSTEINE-RICH REPEAT SECRETORY PROTEIN 38"/>
    <property type="match status" value="1"/>
</dbReference>
<evidence type="ECO:0000256" key="5">
    <source>
        <dbReference type="ARBA" id="ARBA00038515"/>
    </source>
</evidence>
<dbReference type="PANTHER" id="PTHR32411">
    <property type="entry name" value="CYSTEINE-RICH REPEAT SECRETORY PROTEIN 38-RELATED"/>
    <property type="match status" value="1"/>
</dbReference>
<keyword evidence="2" id="KW-0964">Secreted</keyword>
<dbReference type="GO" id="GO:0005576">
    <property type="term" value="C:extracellular region"/>
    <property type="evidence" value="ECO:0007669"/>
    <property type="project" value="UniProtKB-SubCell"/>
</dbReference>
<keyword evidence="4" id="KW-0677">Repeat</keyword>